<feature type="transmembrane region" description="Helical" evidence="1">
    <location>
        <begin position="29"/>
        <end position="51"/>
    </location>
</feature>
<feature type="transmembrane region" description="Helical" evidence="1">
    <location>
        <begin position="205"/>
        <end position="227"/>
    </location>
</feature>
<dbReference type="InterPro" id="IPR039545">
    <property type="entry name" value="PGAP2"/>
</dbReference>
<keyword evidence="4" id="KW-1185">Reference proteome</keyword>
<name>A0A195D343_9HYME</name>
<dbReference type="AlphaFoldDB" id="A0A195D343"/>
<gene>
    <name evidence="3" type="ORF">ALC62_01519</name>
</gene>
<sequence>MLSGAVNMELNNVVSNKSSVYLALSFRRLCLATVSLPLVSLLFCFITAYIFQQDDIHETHCRVYNILPSISAITGVSPQRYLWRISIALHIGPRLVIASVYHSYYYKILKNIEDVPLQITGSRLLNLCYWLNIAEIAALSGVTYISNRENYCAFDAISAVCVILYLSQFHRSLVVKHSQNDINSVNSNTFDKRYKKNISAVHEKIFIVFMISSLTYMLTAVRLGRLITPNAQSLQYKQVLFMTSLVSTIFLIIFFLKHRLLCHDLAFSWFSLCEYVIAFANMGFHITVVSDFPEEQLIVGHGLPAVKID</sequence>
<evidence type="ECO:0000259" key="2">
    <source>
        <dbReference type="Pfam" id="PF10277"/>
    </source>
</evidence>
<feature type="domain" description="CWH43-like N-terminal" evidence="2">
    <location>
        <begin position="196"/>
        <end position="293"/>
    </location>
</feature>
<dbReference type="GO" id="GO:0006506">
    <property type="term" value="P:GPI anchor biosynthetic process"/>
    <property type="evidence" value="ECO:0007669"/>
    <property type="project" value="TreeGrafter"/>
</dbReference>
<dbReference type="InterPro" id="IPR019402">
    <property type="entry name" value="CWH43_N"/>
</dbReference>
<accession>A0A195D343</accession>
<feature type="domain" description="CWH43-like N-terminal" evidence="2">
    <location>
        <begin position="26"/>
        <end position="166"/>
    </location>
</feature>
<dbReference type="PANTHER" id="PTHR12892">
    <property type="entry name" value="FGF RECEPTOR ACTIVATING PROTEIN 1"/>
    <property type="match status" value="1"/>
</dbReference>
<dbReference type="Proteomes" id="UP000078542">
    <property type="component" value="Unassembled WGS sequence"/>
</dbReference>
<dbReference type="Pfam" id="PF10277">
    <property type="entry name" value="Frag1"/>
    <property type="match status" value="2"/>
</dbReference>
<feature type="transmembrane region" description="Helical" evidence="1">
    <location>
        <begin position="239"/>
        <end position="256"/>
    </location>
</feature>
<evidence type="ECO:0000256" key="1">
    <source>
        <dbReference type="SAM" id="Phobius"/>
    </source>
</evidence>
<keyword evidence="1" id="KW-1133">Transmembrane helix</keyword>
<dbReference type="PANTHER" id="PTHR12892:SF17">
    <property type="entry name" value="POST-GPI ATTACHMENT TO PROTEINS FACTOR 2-LIKE"/>
    <property type="match status" value="1"/>
</dbReference>
<dbReference type="STRING" id="456900.A0A195D343"/>
<dbReference type="EMBL" id="KQ976885">
    <property type="protein sequence ID" value="KYN07317.1"/>
    <property type="molecule type" value="Genomic_DNA"/>
</dbReference>
<keyword evidence="1" id="KW-0472">Membrane</keyword>
<protein>
    <submittedName>
        <fullName evidence="3">Post-GPI attachment to proteins factor 2-like protein</fullName>
    </submittedName>
</protein>
<evidence type="ECO:0000313" key="3">
    <source>
        <dbReference type="EMBL" id="KYN07317.1"/>
    </source>
</evidence>
<keyword evidence="1" id="KW-0812">Transmembrane</keyword>
<dbReference type="GO" id="GO:0005789">
    <property type="term" value="C:endoplasmic reticulum membrane"/>
    <property type="evidence" value="ECO:0007669"/>
    <property type="project" value="TreeGrafter"/>
</dbReference>
<reference evidence="3 4" key="1">
    <citation type="submission" date="2016-03" db="EMBL/GenBank/DDBJ databases">
        <title>Cyphomyrmex costatus WGS genome.</title>
        <authorList>
            <person name="Nygaard S."/>
            <person name="Hu H."/>
            <person name="Boomsma J."/>
            <person name="Zhang G."/>
        </authorList>
    </citation>
    <scope>NUCLEOTIDE SEQUENCE [LARGE SCALE GENOMIC DNA]</scope>
    <source>
        <strain evidence="3">MS0001</strain>
        <tissue evidence="3">Whole body</tissue>
    </source>
</reference>
<dbReference type="GO" id="GO:0000139">
    <property type="term" value="C:Golgi membrane"/>
    <property type="evidence" value="ECO:0007669"/>
    <property type="project" value="InterPro"/>
</dbReference>
<proteinExistence type="predicted"/>
<organism evidence="3 4">
    <name type="scientific">Cyphomyrmex costatus</name>
    <dbReference type="NCBI Taxonomy" id="456900"/>
    <lineage>
        <taxon>Eukaryota</taxon>
        <taxon>Metazoa</taxon>
        <taxon>Ecdysozoa</taxon>
        <taxon>Arthropoda</taxon>
        <taxon>Hexapoda</taxon>
        <taxon>Insecta</taxon>
        <taxon>Pterygota</taxon>
        <taxon>Neoptera</taxon>
        <taxon>Endopterygota</taxon>
        <taxon>Hymenoptera</taxon>
        <taxon>Apocrita</taxon>
        <taxon>Aculeata</taxon>
        <taxon>Formicoidea</taxon>
        <taxon>Formicidae</taxon>
        <taxon>Myrmicinae</taxon>
        <taxon>Cyphomyrmex</taxon>
    </lineage>
</organism>
<evidence type="ECO:0000313" key="4">
    <source>
        <dbReference type="Proteomes" id="UP000078542"/>
    </source>
</evidence>